<proteinExistence type="inferred from homology"/>
<name>A0A4Q7DZH1_9GAMM</name>
<comment type="similarity">
    <text evidence="1">Belongs to the bacterial solute-binding protein 1 family.</text>
</comment>
<comment type="caution">
    <text evidence="4">The sequence shown here is derived from an EMBL/GenBank/DDBJ whole genome shotgun (WGS) entry which is preliminary data.</text>
</comment>
<evidence type="ECO:0000256" key="1">
    <source>
        <dbReference type="ARBA" id="ARBA00008520"/>
    </source>
</evidence>
<keyword evidence="2" id="KW-0813">Transport</keyword>
<organism evidence="4 5">
    <name type="scientific">Pseudoalteromonas rubra</name>
    <dbReference type="NCBI Taxonomy" id="43658"/>
    <lineage>
        <taxon>Bacteria</taxon>
        <taxon>Pseudomonadati</taxon>
        <taxon>Pseudomonadota</taxon>
        <taxon>Gammaproteobacteria</taxon>
        <taxon>Alteromonadales</taxon>
        <taxon>Pseudoalteromonadaceae</taxon>
        <taxon>Pseudoalteromonas</taxon>
    </lineage>
</organism>
<keyword evidence="3" id="KW-0732">Signal</keyword>
<evidence type="ECO:0000313" key="5">
    <source>
        <dbReference type="Proteomes" id="UP000292345"/>
    </source>
</evidence>
<evidence type="ECO:0000313" key="4">
    <source>
        <dbReference type="EMBL" id="RZM74101.1"/>
    </source>
</evidence>
<dbReference type="Gene3D" id="3.40.190.10">
    <property type="entry name" value="Periplasmic binding protein-like II"/>
    <property type="match status" value="2"/>
</dbReference>
<dbReference type="InterPro" id="IPR006059">
    <property type="entry name" value="SBP"/>
</dbReference>
<dbReference type="RefSeq" id="WP_130246181.1">
    <property type="nucleotide sequence ID" value="NZ_PPUZ01000068.1"/>
</dbReference>
<accession>A0A4Q7DZH1</accession>
<reference evidence="4 5" key="1">
    <citation type="submission" date="2018-01" db="EMBL/GenBank/DDBJ databases">
        <title>Co-occurrence of chitin degradation, pigmentation and bioactivity in marine Pseudoalteromonas.</title>
        <authorList>
            <person name="Paulsen S."/>
            <person name="Gram L."/>
            <person name="Machado H."/>
        </authorList>
    </citation>
    <scope>NUCLEOTIDE SEQUENCE [LARGE SCALE GENOMIC DNA]</scope>
    <source>
        <strain evidence="4 5">S1946</strain>
    </source>
</reference>
<dbReference type="GO" id="GO:1901982">
    <property type="term" value="F:maltose binding"/>
    <property type="evidence" value="ECO:0007669"/>
    <property type="project" value="TreeGrafter"/>
</dbReference>
<sequence>MPGRLCITLLFLLITGLFFYSSLGHSRQPDQKSLTIAIGLENYDFKPLFAQFTKKTGIGVKVVEFENNSLKSELLLRASNNALPDGIIVPADYMGLTALDLSEVPDDWLSTHLIDQVRQNIKANGTTLGVPIVFGNQLMLYYNRALVSEPAHSWQQLRTQQQKLGVNISWNYYEMYWYRAFLGTFGTSLIIDGNANLDTPAMVNGLRWYKSLKDEAWLDVECDYDCTVNQFLSGEVAYTINGSWMFQRFSEHFGDKLGVAQLPSLRGEPMRSYFSSHVMAFPDNALSGSKSAELRTLSEFLQSLPVQSNLWSSINALPVDKRALDMLKIQGIRQVEALISTLEHAQPMPNEAQMAFVWEAMLKGLTRHLAGVLDEHQAAHFMQHIVEKSISYEQEKKPGQ</sequence>
<dbReference type="Pfam" id="PF13416">
    <property type="entry name" value="SBP_bac_8"/>
    <property type="match status" value="1"/>
</dbReference>
<dbReference type="AlphaFoldDB" id="A0A4Q7DZH1"/>
<gene>
    <name evidence="4" type="ORF">C3B51_19975</name>
</gene>
<dbReference type="SUPFAM" id="SSF53850">
    <property type="entry name" value="Periplasmic binding protein-like II"/>
    <property type="match status" value="1"/>
</dbReference>
<dbReference type="PANTHER" id="PTHR30061:SF50">
    <property type="entry name" value="MALTOSE_MALTODEXTRIN-BINDING PERIPLASMIC PROTEIN"/>
    <property type="match status" value="1"/>
</dbReference>
<dbReference type="PANTHER" id="PTHR30061">
    <property type="entry name" value="MALTOSE-BINDING PERIPLASMIC PROTEIN"/>
    <property type="match status" value="1"/>
</dbReference>
<evidence type="ECO:0000256" key="3">
    <source>
        <dbReference type="ARBA" id="ARBA00022729"/>
    </source>
</evidence>
<protein>
    <submittedName>
        <fullName evidence="4">ABC transporter substrate-binding protein</fullName>
    </submittedName>
</protein>
<dbReference type="GO" id="GO:0015768">
    <property type="term" value="P:maltose transport"/>
    <property type="evidence" value="ECO:0007669"/>
    <property type="project" value="TreeGrafter"/>
</dbReference>
<dbReference type="Proteomes" id="UP000292345">
    <property type="component" value="Unassembled WGS sequence"/>
</dbReference>
<evidence type="ECO:0000256" key="2">
    <source>
        <dbReference type="ARBA" id="ARBA00022448"/>
    </source>
</evidence>
<dbReference type="EMBL" id="PPUZ01000068">
    <property type="protein sequence ID" value="RZM74101.1"/>
    <property type="molecule type" value="Genomic_DNA"/>
</dbReference>
<dbReference type="GO" id="GO:0055052">
    <property type="term" value="C:ATP-binding cassette (ABC) transporter complex, substrate-binding subunit-containing"/>
    <property type="evidence" value="ECO:0007669"/>
    <property type="project" value="TreeGrafter"/>
</dbReference>
<dbReference type="GO" id="GO:0042956">
    <property type="term" value="P:maltodextrin transmembrane transport"/>
    <property type="evidence" value="ECO:0007669"/>
    <property type="project" value="TreeGrafter"/>
</dbReference>